<name>A0ABD0W0V1_UMBPY</name>
<feature type="compositionally biased region" description="Basic and acidic residues" evidence="9">
    <location>
        <begin position="731"/>
        <end position="745"/>
    </location>
</feature>
<proteinExistence type="inferred from homology"/>
<keyword evidence="8" id="KW-0137">Centromere</keyword>
<dbReference type="GO" id="GO:0000775">
    <property type="term" value="C:chromosome, centromeric region"/>
    <property type="evidence" value="ECO:0007669"/>
    <property type="project" value="UniProtKB-SubCell"/>
</dbReference>
<dbReference type="Proteomes" id="UP001557470">
    <property type="component" value="Unassembled WGS sequence"/>
</dbReference>
<feature type="region of interest" description="Disordered" evidence="9">
    <location>
        <begin position="172"/>
        <end position="201"/>
    </location>
</feature>
<reference evidence="11 12" key="1">
    <citation type="submission" date="2024-06" db="EMBL/GenBank/DDBJ databases">
        <authorList>
            <person name="Pan Q."/>
            <person name="Wen M."/>
            <person name="Jouanno E."/>
            <person name="Zahm M."/>
            <person name="Klopp C."/>
            <person name="Cabau C."/>
            <person name="Louis A."/>
            <person name="Berthelot C."/>
            <person name="Parey E."/>
            <person name="Roest Crollius H."/>
            <person name="Montfort J."/>
            <person name="Robinson-Rechavi M."/>
            <person name="Bouchez O."/>
            <person name="Lampietro C."/>
            <person name="Lopez Roques C."/>
            <person name="Donnadieu C."/>
            <person name="Postlethwait J."/>
            <person name="Bobe J."/>
            <person name="Verreycken H."/>
            <person name="Guiguen Y."/>
        </authorList>
    </citation>
    <scope>NUCLEOTIDE SEQUENCE [LARGE SCALE GENOMIC DNA]</scope>
    <source>
        <strain evidence="11">Up_M1</strain>
        <tissue evidence="11">Testis</tissue>
    </source>
</reference>
<comment type="caution">
    <text evidence="11">The sequence shown here is derived from an EMBL/GenBank/DDBJ whole genome shotgun (WGS) entry which is preliminary data.</text>
</comment>
<feature type="compositionally biased region" description="Basic residues" evidence="9">
    <location>
        <begin position="1149"/>
        <end position="1159"/>
    </location>
</feature>
<sequence>MLEYSNNGIRMNRSTESRTVLSMLPGKKPSKAAKHNSLTVASKIKSKTLNTSSFFKVSLKSNNNALAQALAAQRERSRQLEMETVHLRKKVESLCFDLAIHRHKQNQLISILRDFKCNTLDHLERVVDLFSDENGGTEVHEDNKCSPDSDENNHIDRVEVQIPLIIAKQSTKLVSPPKRTSTSMSQEHTNSTKVPSVSSANKDTMKEMEQEVAKNLNITQKPASEYSSSLKDKIEMWPRLCDTGLDPITPALGGVVSTTNTLQPSGTDAVLEHPNTLKTQGPLELAKIDTIGEAEKTVHNDTEMEITIGDSTAEIFTVETKPKNADRHKKPREAKTKIPCLLPKAGKKNSDLVQVCERPKSNSMGVNVELLPEIQKPSNSMPPYTDDPTVEGVDVDHREEEDIECLTKATESFTTRRKTHVTSRITKRREPIWDNHKTTEDVAKQFVPRKTFTISFQTDSYSSVPHDPVQDDYFNDLETQNSPFSFDSATPLAVDTTEDKSTKRRCRRTFIVPTSSTYNPLRRDTFVISNENSSEESSKTSKGSKKTKAQPVMVDHKLNVEKQDGGIPLPQSDVEEKLCPLKVCRDHLDLNTNLLESGPTHSSFRTTTMKSNAQSIKRPTDSSSKAKLRETFVVSDNRGSTFANGTLNEASAEKQACTPRTRNDETSAEKEYLTGQYKDHCRDSVCLSKHSVVNEAHASKCLASQEPKGLERLIFEEMPPWNLDDHISVAAEQKPKKAQREEGAKSKKKKKENDDSSAPMKERRKKMTGGSAKASLFQGGDALSKETLESKGRTGVATAAQNAEKLPVSKTKTRVSKRPWLSTLEPDGISDSLKSVNVAEMLPWDLDEHISVVAEQKPKKARREEGAKLKKRRKDEDSSASVKQRRKKRTGGSAKASPFQGGDSLSNETLESKDRADVGIVAQNTEEQPMANSEILHIITHPATEDSSEAQNHWSSLEIQNSDVKVRRFKPRSNQIRNTIRRETFDLPTSLNESTSSKTSFIISDRTSQDVDDTNSNVWTVETHTTLPDHHYNQAPCDGLKELLMDKSSAWESPMKVRHFKRTGFVSLDSSAKKVAVYEEPAEVMAEMSPAETALKPLTNTKWADNEDTRRTRRRGAAVSYKEPSINCKMRRGDQFSDTNFLSSPVFKDKKKRNKKKKELQKTTHQTEHIESIHFF</sequence>
<evidence type="ECO:0000256" key="9">
    <source>
        <dbReference type="SAM" id="MobiDB-lite"/>
    </source>
</evidence>
<dbReference type="GO" id="GO:0051301">
    <property type="term" value="P:cell division"/>
    <property type="evidence" value="ECO:0007669"/>
    <property type="project" value="UniProtKB-KW"/>
</dbReference>
<feature type="compositionally biased region" description="Basic and acidic residues" evidence="9">
    <location>
        <begin position="783"/>
        <end position="792"/>
    </location>
</feature>
<keyword evidence="3" id="KW-0158">Chromosome</keyword>
<keyword evidence="5" id="KW-0159">Chromosome partition</keyword>
<keyword evidence="4" id="KW-0132">Cell division</keyword>
<dbReference type="InterPro" id="IPR038889">
    <property type="entry name" value="Shugoshin1/2"/>
</dbReference>
<evidence type="ECO:0000256" key="2">
    <source>
        <dbReference type="ARBA" id="ARBA00010845"/>
    </source>
</evidence>
<evidence type="ECO:0000256" key="4">
    <source>
        <dbReference type="ARBA" id="ARBA00022618"/>
    </source>
</evidence>
<evidence type="ECO:0000256" key="3">
    <source>
        <dbReference type="ARBA" id="ARBA00022454"/>
    </source>
</evidence>
<feature type="domain" description="Shugoshin C-terminal" evidence="10">
    <location>
        <begin position="1110"/>
        <end position="1132"/>
    </location>
</feature>
<dbReference type="Pfam" id="PF07557">
    <property type="entry name" value="Shugoshin_C"/>
    <property type="match status" value="1"/>
</dbReference>
<evidence type="ECO:0000313" key="12">
    <source>
        <dbReference type="Proteomes" id="UP001557470"/>
    </source>
</evidence>
<evidence type="ECO:0000256" key="5">
    <source>
        <dbReference type="ARBA" id="ARBA00022829"/>
    </source>
</evidence>
<comment type="similarity">
    <text evidence="2">Belongs to the shugoshin family.</text>
</comment>
<dbReference type="InterPro" id="IPR011515">
    <property type="entry name" value="Shugoshin_C"/>
</dbReference>
<feature type="region of interest" description="Disordered" evidence="9">
    <location>
        <begin position="731"/>
        <end position="830"/>
    </location>
</feature>
<evidence type="ECO:0000313" key="11">
    <source>
        <dbReference type="EMBL" id="KAL0963970.1"/>
    </source>
</evidence>
<dbReference type="EMBL" id="JAGEUA010000010">
    <property type="protein sequence ID" value="KAL0963970.1"/>
    <property type="molecule type" value="Genomic_DNA"/>
</dbReference>
<keyword evidence="7" id="KW-0131">Cell cycle</keyword>
<evidence type="ECO:0000259" key="10">
    <source>
        <dbReference type="Pfam" id="PF07557"/>
    </source>
</evidence>
<evidence type="ECO:0000256" key="8">
    <source>
        <dbReference type="ARBA" id="ARBA00023328"/>
    </source>
</evidence>
<dbReference type="PANTHER" id="PTHR21577">
    <property type="entry name" value="SHUGOSHIN"/>
    <property type="match status" value="1"/>
</dbReference>
<dbReference type="PANTHER" id="PTHR21577:SF3">
    <property type="entry name" value="SHUGOSHIN 1-RELATED"/>
    <property type="match status" value="1"/>
</dbReference>
<dbReference type="AlphaFoldDB" id="A0ABD0W0V1"/>
<comment type="subcellular location">
    <subcellularLocation>
        <location evidence="1">Chromosome</location>
        <location evidence="1">Centromere</location>
    </subcellularLocation>
</comment>
<feature type="region of interest" description="Disordered" evidence="9">
    <location>
        <begin position="528"/>
        <end position="550"/>
    </location>
</feature>
<evidence type="ECO:0000256" key="6">
    <source>
        <dbReference type="ARBA" id="ARBA00023054"/>
    </source>
</evidence>
<feature type="region of interest" description="Disordered" evidence="9">
    <location>
        <begin position="599"/>
        <end position="624"/>
    </location>
</feature>
<feature type="compositionally biased region" description="Basic and acidic residues" evidence="9">
    <location>
        <begin position="855"/>
        <end position="868"/>
    </location>
</feature>
<keyword evidence="6" id="KW-0175">Coiled coil</keyword>
<evidence type="ECO:0000256" key="1">
    <source>
        <dbReference type="ARBA" id="ARBA00004584"/>
    </source>
</evidence>
<protein>
    <recommendedName>
        <fullName evidence="10">Shugoshin C-terminal domain-containing protein</fullName>
    </recommendedName>
</protein>
<evidence type="ECO:0000256" key="7">
    <source>
        <dbReference type="ARBA" id="ARBA00023306"/>
    </source>
</evidence>
<accession>A0ABD0W0V1</accession>
<feature type="region of interest" description="Disordered" evidence="9">
    <location>
        <begin position="855"/>
        <end position="915"/>
    </location>
</feature>
<feature type="compositionally biased region" description="Basic and acidic residues" evidence="9">
    <location>
        <begin position="1160"/>
        <end position="1176"/>
    </location>
</feature>
<organism evidence="11 12">
    <name type="scientific">Umbra pygmaea</name>
    <name type="common">Eastern mudminnow</name>
    <dbReference type="NCBI Taxonomy" id="75934"/>
    <lineage>
        <taxon>Eukaryota</taxon>
        <taxon>Metazoa</taxon>
        <taxon>Chordata</taxon>
        <taxon>Craniata</taxon>
        <taxon>Vertebrata</taxon>
        <taxon>Euteleostomi</taxon>
        <taxon>Actinopterygii</taxon>
        <taxon>Neopterygii</taxon>
        <taxon>Teleostei</taxon>
        <taxon>Protacanthopterygii</taxon>
        <taxon>Esociformes</taxon>
        <taxon>Umbridae</taxon>
        <taxon>Umbra</taxon>
    </lineage>
</organism>
<dbReference type="GO" id="GO:0007059">
    <property type="term" value="P:chromosome segregation"/>
    <property type="evidence" value="ECO:0007669"/>
    <property type="project" value="UniProtKB-KW"/>
</dbReference>
<keyword evidence="12" id="KW-1185">Reference proteome</keyword>
<gene>
    <name evidence="11" type="ORF">UPYG_G00315920</name>
</gene>
<feature type="region of interest" description="Disordered" evidence="9">
    <location>
        <begin position="1137"/>
        <end position="1176"/>
    </location>
</feature>